<organism evidence="1 2">
    <name type="scientific">Rhizoctonia solani</name>
    <dbReference type="NCBI Taxonomy" id="456999"/>
    <lineage>
        <taxon>Eukaryota</taxon>
        <taxon>Fungi</taxon>
        <taxon>Dikarya</taxon>
        <taxon>Basidiomycota</taxon>
        <taxon>Agaricomycotina</taxon>
        <taxon>Agaricomycetes</taxon>
        <taxon>Cantharellales</taxon>
        <taxon>Ceratobasidiaceae</taxon>
        <taxon>Rhizoctonia</taxon>
    </lineage>
</organism>
<proteinExistence type="predicted"/>
<protein>
    <recommendedName>
        <fullName evidence="3">F-box domain-containing protein</fullName>
    </recommendedName>
</protein>
<sequence>MGSAKVATYCQISACSPEVEETIRFEYDFLESHNTSESSSHNYKKVQDALKLLVTKDEREGTQALSIVGPLDDNNRPIWGLEEEPDTLEELLTEAEGRVRVLSGCSMGDAFGSGFCQGPNGQDDDILVSYGGYFFVQTYMLAILESATGGAVSAERLWRLVMAKGHFNSTQESPAIDGADYGPIYKYLEQIPWVLGDVDRKELPKMGVIGTPEDIADVLRKRGFWMWMRPDRFPINPTTFRPNTSITEGDLSNLTPREAISKLPPEIIHYVALELSLWDIIALATLNKKLYTHLLGTQEARDSLAKAYIRKHARWCLPFGKTELKWWNERNGNNVLGWEYLKRCWSESHSMRNRRRIWKAAELIEEECQKEEKRPAGK</sequence>
<evidence type="ECO:0000313" key="2">
    <source>
        <dbReference type="Proteomes" id="UP000663846"/>
    </source>
</evidence>
<dbReference type="AlphaFoldDB" id="A0A8H2Y118"/>
<comment type="caution">
    <text evidence="1">The sequence shown here is derived from an EMBL/GenBank/DDBJ whole genome shotgun (WGS) entry which is preliminary data.</text>
</comment>
<reference evidence="1" key="1">
    <citation type="submission" date="2021-01" db="EMBL/GenBank/DDBJ databases">
        <authorList>
            <person name="Kaushik A."/>
        </authorList>
    </citation>
    <scope>NUCLEOTIDE SEQUENCE</scope>
    <source>
        <strain evidence="1">AG1-1C</strain>
    </source>
</reference>
<dbReference type="EMBL" id="CAJMWS010000350">
    <property type="protein sequence ID" value="CAE6436887.1"/>
    <property type="molecule type" value="Genomic_DNA"/>
</dbReference>
<evidence type="ECO:0008006" key="3">
    <source>
        <dbReference type="Google" id="ProtNLM"/>
    </source>
</evidence>
<gene>
    <name evidence="1" type="ORF">RDB_LOCUS122061</name>
</gene>
<dbReference type="Proteomes" id="UP000663846">
    <property type="component" value="Unassembled WGS sequence"/>
</dbReference>
<name>A0A8H2Y118_9AGAM</name>
<accession>A0A8H2Y118</accession>
<evidence type="ECO:0000313" key="1">
    <source>
        <dbReference type="EMBL" id="CAE6436887.1"/>
    </source>
</evidence>